<dbReference type="PROSITE" id="PS50231">
    <property type="entry name" value="RICIN_B_LECTIN"/>
    <property type="match status" value="1"/>
</dbReference>
<keyword evidence="1" id="KW-0732">Signal</keyword>
<dbReference type="RefSeq" id="WP_203847388.1">
    <property type="nucleotide sequence ID" value="NZ_BAAAVW010000011.1"/>
</dbReference>
<dbReference type="InterPro" id="IPR035992">
    <property type="entry name" value="Ricin_B-like_lectins"/>
</dbReference>
<name>A0A919PL66_9ACTN</name>
<reference evidence="3" key="1">
    <citation type="submission" date="2021-01" db="EMBL/GenBank/DDBJ databases">
        <title>Whole genome shotgun sequence of Dactylosporangium siamense NBRC 106093.</title>
        <authorList>
            <person name="Komaki H."/>
            <person name="Tamura T."/>
        </authorList>
    </citation>
    <scope>NUCLEOTIDE SEQUENCE</scope>
    <source>
        <strain evidence="3">NBRC 106093</strain>
    </source>
</reference>
<evidence type="ECO:0000313" key="4">
    <source>
        <dbReference type="Proteomes" id="UP000660611"/>
    </source>
</evidence>
<dbReference type="SMART" id="SM00458">
    <property type="entry name" value="RICIN"/>
    <property type="match status" value="1"/>
</dbReference>
<feature type="signal peptide" evidence="1">
    <location>
        <begin position="1"/>
        <end position="28"/>
    </location>
</feature>
<protein>
    <recommendedName>
        <fullName evidence="2">Ricin B lectin domain-containing protein</fullName>
    </recommendedName>
</protein>
<dbReference type="CDD" id="cd00161">
    <property type="entry name" value="beta-trefoil_Ricin-like"/>
    <property type="match status" value="1"/>
</dbReference>
<dbReference type="Proteomes" id="UP000660611">
    <property type="component" value="Unassembled WGS sequence"/>
</dbReference>
<evidence type="ECO:0000256" key="1">
    <source>
        <dbReference type="SAM" id="SignalP"/>
    </source>
</evidence>
<proteinExistence type="predicted"/>
<dbReference type="SUPFAM" id="SSF50370">
    <property type="entry name" value="Ricin B-like lectins"/>
    <property type="match status" value="1"/>
</dbReference>
<feature type="chain" id="PRO_5039019855" description="Ricin B lectin domain-containing protein" evidence="1">
    <location>
        <begin position="29"/>
        <end position="485"/>
    </location>
</feature>
<organism evidence="3 4">
    <name type="scientific">Dactylosporangium siamense</name>
    <dbReference type="NCBI Taxonomy" id="685454"/>
    <lineage>
        <taxon>Bacteria</taxon>
        <taxon>Bacillati</taxon>
        <taxon>Actinomycetota</taxon>
        <taxon>Actinomycetes</taxon>
        <taxon>Micromonosporales</taxon>
        <taxon>Micromonosporaceae</taxon>
        <taxon>Dactylosporangium</taxon>
    </lineage>
</organism>
<dbReference type="GO" id="GO:0008237">
    <property type="term" value="F:metallopeptidase activity"/>
    <property type="evidence" value="ECO:0007669"/>
    <property type="project" value="InterPro"/>
</dbReference>
<gene>
    <name evidence="3" type="ORF">Dsi01nite_036280</name>
</gene>
<feature type="domain" description="Ricin B lectin" evidence="2">
    <location>
        <begin position="357"/>
        <end position="485"/>
    </location>
</feature>
<dbReference type="InterPro" id="IPR000772">
    <property type="entry name" value="Ricin_B_lectin"/>
</dbReference>
<accession>A0A919PL66</accession>
<dbReference type="AlphaFoldDB" id="A0A919PL66"/>
<dbReference type="SUPFAM" id="SSF55486">
    <property type="entry name" value="Metalloproteases ('zincins'), catalytic domain"/>
    <property type="match status" value="1"/>
</dbReference>
<dbReference type="Gene3D" id="3.40.390.10">
    <property type="entry name" value="Collagenase (Catalytic Domain)"/>
    <property type="match status" value="1"/>
</dbReference>
<dbReference type="EMBL" id="BONQ01000054">
    <property type="protein sequence ID" value="GIG45587.1"/>
    <property type="molecule type" value="Genomic_DNA"/>
</dbReference>
<dbReference type="InterPro" id="IPR024079">
    <property type="entry name" value="MetalloPept_cat_dom_sf"/>
</dbReference>
<comment type="caution">
    <text evidence="3">The sequence shown here is derived from an EMBL/GenBank/DDBJ whole genome shotgun (WGS) entry which is preliminary data.</text>
</comment>
<dbReference type="Pfam" id="PF00652">
    <property type="entry name" value="Ricin_B_lectin"/>
    <property type="match status" value="1"/>
</dbReference>
<sequence length="485" mass="51354">MKATVRQRRPLLIAGVALLMALTGQGGAAGAHVPLAPDGQVSVFGADARPVAQPSDDAARGLVHRGLVADKTGPCVGGLRVTGVNPVMCTHGPDAPPSGLAVGKQVTAAPAAVAAALSVCEGDGVSGRRVEILYVHGNTDRYGQFLETFRQIGEGVDVIYNESARETGGERHVRFVTETVNGQCRPVVRNVRVADNALGDLGASVNAIRALGYNRTDRKYMMLTEANVYCGIGGFAGDTRKSDDNRSNFGPEYGRSDNGCWNAAVAAHELGHNLGAVNNNAPNASGGAHCTDEYDVMCYSDEPNHPPMRYICTDRNHENRLDCGHNDYYSTNPPAGSYLANNFNVADNLFLIRGGQAPARTIVGVGSNRCLDVSGGRTTDGAVVQLWDCLNNGAQQWRQDGNALVNPQSGKCLDIDQAATANGSKVQLWTCYGNTAQHWVIRADGSIFNPPSGRCLDASGRGTANGTPIIIWDCLGLPNQLWSVR</sequence>
<dbReference type="Gene3D" id="2.80.10.50">
    <property type="match status" value="2"/>
</dbReference>
<evidence type="ECO:0000259" key="2">
    <source>
        <dbReference type="SMART" id="SM00458"/>
    </source>
</evidence>
<keyword evidence="4" id="KW-1185">Reference proteome</keyword>
<evidence type="ECO:0000313" key="3">
    <source>
        <dbReference type="EMBL" id="GIG45587.1"/>
    </source>
</evidence>